<evidence type="ECO:0000313" key="4">
    <source>
        <dbReference type="EMBL" id="CAA6804417.1"/>
    </source>
</evidence>
<dbReference type="EMBL" id="CACVAY010000021">
    <property type="protein sequence ID" value="CAA6804417.1"/>
    <property type="molecule type" value="Genomic_DNA"/>
</dbReference>
<dbReference type="InterPro" id="IPR013341">
    <property type="entry name" value="Mandelate_racemase_N_dom"/>
</dbReference>
<dbReference type="EC" id="5.5.1.1" evidence="4"/>
<dbReference type="SMART" id="SM00922">
    <property type="entry name" value="MR_MLE"/>
    <property type="match status" value="1"/>
</dbReference>
<dbReference type="Gene3D" id="3.20.20.120">
    <property type="entry name" value="Enolase-like C-terminal domain"/>
    <property type="match status" value="1"/>
</dbReference>
<organism evidence="4">
    <name type="scientific">uncultured Thiotrichaceae bacterium</name>
    <dbReference type="NCBI Taxonomy" id="298394"/>
    <lineage>
        <taxon>Bacteria</taxon>
        <taxon>Pseudomonadati</taxon>
        <taxon>Pseudomonadota</taxon>
        <taxon>Gammaproteobacteria</taxon>
        <taxon>Thiotrichales</taxon>
        <taxon>Thiotrichaceae</taxon>
        <taxon>environmental samples</taxon>
    </lineage>
</organism>
<dbReference type="InterPro" id="IPR029017">
    <property type="entry name" value="Enolase-like_N"/>
</dbReference>
<proteinExistence type="inferred from homology"/>
<comment type="similarity">
    <text evidence="1">Belongs to the mandelate racemase/muconate lactonizing enzyme family.</text>
</comment>
<evidence type="ECO:0000259" key="3">
    <source>
        <dbReference type="SMART" id="SM00922"/>
    </source>
</evidence>
<dbReference type="Pfam" id="PF02746">
    <property type="entry name" value="MR_MLE_N"/>
    <property type="match status" value="1"/>
</dbReference>
<feature type="domain" description="Mandelate racemase/muconate lactonizing enzyme C-terminal" evidence="3">
    <location>
        <begin position="142"/>
        <end position="236"/>
    </location>
</feature>
<dbReference type="SFLD" id="SFLDS00001">
    <property type="entry name" value="Enolase"/>
    <property type="match status" value="1"/>
</dbReference>
<dbReference type="Pfam" id="PF13378">
    <property type="entry name" value="MR_MLE_C"/>
    <property type="match status" value="1"/>
</dbReference>
<dbReference type="AlphaFoldDB" id="A0A6S6SGF4"/>
<protein>
    <submittedName>
        <fullName evidence="4">Muconate cycloisomerase (EC)</fullName>
        <ecNumber evidence="4">5.5.1.1</ecNumber>
    </submittedName>
</protein>
<dbReference type="PANTHER" id="PTHR48080">
    <property type="entry name" value="D-GALACTONATE DEHYDRATASE-RELATED"/>
    <property type="match status" value="1"/>
</dbReference>
<evidence type="ECO:0000256" key="1">
    <source>
        <dbReference type="ARBA" id="ARBA00008031"/>
    </source>
</evidence>
<dbReference type="GO" id="GO:0018849">
    <property type="term" value="F:muconate cycloisomerase activity"/>
    <property type="evidence" value="ECO:0007669"/>
    <property type="project" value="UniProtKB-EC"/>
</dbReference>
<dbReference type="InterPro" id="IPR036849">
    <property type="entry name" value="Enolase-like_C_sf"/>
</dbReference>
<dbReference type="PANTHER" id="PTHR48080:SF3">
    <property type="entry name" value="ENOLASE SUPERFAMILY MEMBER DDB_G0284701"/>
    <property type="match status" value="1"/>
</dbReference>
<dbReference type="InterPro" id="IPR013342">
    <property type="entry name" value="Mandelate_racemase_C"/>
</dbReference>
<dbReference type="SUPFAM" id="SSF54826">
    <property type="entry name" value="Enolase N-terminal domain-like"/>
    <property type="match status" value="1"/>
</dbReference>
<accession>A0A6S6SGF4</accession>
<dbReference type="InterPro" id="IPR029065">
    <property type="entry name" value="Enolase_C-like"/>
</dbReference>
<dbReference type="InterPro" id="IPR034593">
    <property type="entry name" value="DgoD-like"/>
</dbReference>
<dbReference type="SUPFAM" id="SSF51604">
    <property type="entry name" value="Enolase C-terminal domain-like"/>
    <property type="match status" value="1"/>
</dbReference>
<keyword evidence="4" id="KW-0413">Isomerase</keyword>
<dbReference type="Gene3D" id="3.30.390.10">
    <property type="entry name" value="Enolase-like, N-terminal domain"/>
    <property type="match status" value="1"/>
</dbReference>
<sequence length="370" mass="40006">MRISNVSFYHKHLPMLCSSFTCSLEPGVSSADVVIVKVETDEGLVGYGEVGAVGGYPNYAPGLVASSAELVRRHLLHKDPCDLNDIQHTMSLIDGHGSIKAAFDIACWDIFGKSIGKSVSALMGGRLREEVPIYRGLPLKKPADMAKEADAWRSDGYQYLLMKVGSGNLAEDVECIEAVLENRQPGEHITVDASGRWRVDEALYVLKAVEHLDFVLEQPCWQYEECASVRARTNRAMKLDNSITDVGKVLRAQADKACELMTLKIDKLGGLSQGRIARDITSAAGIAVTMEAQWATEITTAAVVHLALSTAPNRLLASTDLHTYSSLSTSKGEAIRVENGMMSMVDNNLPGLGVEVDEDALGEASVVIQA</sequence>
<reference evidence="4" key="1">
    <citation type="submission" date="2020-01" db="EMBL/GenBank/DDBJ databases">
        <authorList>
            <person name="Meier V. D."/>
            <person name="Meier V D."/>
        </authorList>
    </citation>
    <scope>NUCLEOTIDE SEQUENCE</scope>
    <source>
        <strain evidence="4">HLG_WM_MAG_07</strain>
    </source>
</reference>
<name>A0A6S6SGF4_9GAMM</name>
<dbReference type="SFLD" id="SFLDG00180">
    <property type="entry name" value="muconate_cycloisomerase"/>
    <property type="match status" value="1"/>
</dbReference>
<keyword evidence="2" id="KW-0479">Metal-binding</keyword>
<gene>
    <name evidence="4" type="ORF">HELGO_WM11609</name>
</gene>
<evidence type="ECO:0000256" key="2">
    <source>
        <dbReference type="ARBA" id="ARBA00022723"/>
    </source>
</evidence>
<dbReference type="GO" id="GO:0046872">
    <property type="term" value="F:metal ion binding"/>
    <property type="evidence" value="ECO:0007669"/>
    <property type="project" value="UniProtKB-KW"/>
</dbReference>